<evidence type="ECO:0000313" key="2">
    <source>
        <dbReference type="EMBL" id="CAB3769050.1"/>
    </source>
</evidence>
<dbReference type="Proteomes" id="UP000494329">
    <property type="component" value="Unassembled WGS sequence"/>
</dbReference>
<sequence>MTGTVLRKSAMLNYIYQIFYSDESRRALDPGFIPLDNTAQRPDWREYWPMRRYLLSNALDDNAWYGFLSPKFNEKTKLTSDDVCAYLAKQPGDTEVVIFSPFFEQNAIFLNVFEQASHHHPGISSALALACNAIAPACNAYQLVQSSEQVAFCNYVIAKPRFWREWLTACEMLFAIAEANMGALGSMLNEDVPYGDMRLPAKVFVIERIASLLLSIRTFRSRTIEIERTTLSTPDWAPHTRALIMLDALKYAALGTGRDEYLKVFNLERNLLADTVNREREERTDPGRAVTQMNRAARRKAGNGKQRR</sequence>
<reference evidence="2 3" key="1">
    <citation type="submission" date="2020-04" db="EMBL/GenBank/DDBJ databases">
        <authorList>
            <person name="De Canck E."/>
        </authorList>
    </citation>
    <scope>NUCLEOTIDE SEQUENCE [LARGE SCALE GENOMIC DNA]</scope>
    <source>
        <strain evidence="2 3">LMG 29739</strain>
    </source>
</reference>
<feature type="compositionally biased region" description="Basic residues" evidence="1">
    <location>
        <begin position="296"/>
        <end position="308"/>
    </location>
</feature>
<organism evidence="2 3">
    <name type="scientific">Paraburkholderia solisilvae</name>
    <dbReference type="NCBI Taxonomy" id="624376"/>
    <lineage>
        <taxon>Bacteria</taxon>
        <taxon>Pseudomonadati</taxon>
        <taxon>Pseudomonadota</taxon>
        <taxon>Betaproteobacteria</taxon>
        <taxon>Burkholderiales</taxon>
        <taxon>Burkholderiaceae</taxon>
        <taxon>Paraburkholderia</taxon>
    </lineage>
</organism>
<evidence type="ECO:0000256" key="1">
    <source>
        <dbReference type="SAM" id="MobiDB-lite"/>
    </source>
</evidence>
<accession>A0A6J5ER48</accession>
<dbReference type="EMBL" id="CADIKF010000060">
    <property type="protein sequence ID" value="CAB3769050.1"/>
    <property type="molecule type" value="Genomic_DNA"/>
</dbReference>
<feature type="region of interest" description="Disordered" evidence="1">
    <location>
        <begin position="278"/>
        <end position="308"/>
    </location>
</feature>
<name>A0A6J5ER48_9BURK</name>
<protein>
    <submittedName>
        <fullName evidence="2">Uncharacterized protein</fullName>
    </submittedName>
</protein>
<keyword evidence="3" id="KW-1185">Reference proteome</keyword>
<proteinExistence type="predicted"/>
<gene>
    <name evidence="2" type="ORF">LMG29739_05450</name>
</gene>
<dbReference type="AlphaFoldDB" id="A0A6J5ER48"/>
<evidence type="ECO:0000313" key="3">
    <source>
        <dbReference type="Proteomes" id="UP000494329"/>
    </source>
</evidence>